<dbReference type="PANTHER" id="PTHR20978:SF0">
    <property type="entry name" value="SPLICING FACTOR 3B SUBUNIT 5"/>
    <property type="match status" value="1"/>
</dbReference>
<name>A0A9W7KS95_9STRA</name>
<dbReference type="EMBL" id="BRXW01000141">
    <property type="protein sequence ID" value="GMI09782.1"/>
    <property type="molecule type" value="Genomic_DNA"/>
</dbReference>
<dbReference type="InterPro" id="IPR009846">
    <property type="entry name" value="SF3b5/RDS3-10"/>
</dbReference>
<dbReference type="GO" id="GO:0000398">
    <property type="term" value="P:mRNA splicing, via spliceosome"/>
    <property type="evidence" value="ECO:0007669"/>
    <property type="project" value="TreeGrafter"/>
</dbReference>
<comment type="caution">
    <text evidence="1">The sequence shown here is derived from an EMBL/GenBank/DDBJ whole genome shotgun (WGS) entry which is preliminary data.</text>
</comment>
<dbReference type="GO" id="GO:0005686">
    <property type="term" value="C:U2 snRNP"/>
    <property type="evidence" value="ECO:0007669"/>
    <property type="project" value="TreeGrafter"/>
</dbReference>
<proteinExistence type="predicted"/>
<dbReference type="OrthoDB" id="274726at2759"/>
<evidence type="ECO:0008006" key="3">
    <source>
        <dbReference type="Google" id="ProtNLM"/>
    </source>
</evidence>
<gene>
    <name evidence="1" type="ORF">TrLO_g398</name>
</gene>
<dbReference type="Proteomes" id="UP001165122">
    <property type="component" value="Unassembled WGS sequence"/>
</dbReference>
<protein>
    <recommendedName>
        <fullName evidence="3">Splicing factor 3B subunit 5</fullName>
    </recommendedName>
</protein>
<dbReference type="Pfam" id="PF07189">
    <property type="entry name" value="SF3b10"/>
    <property type="match status" value="1"/>
</dbReference>
<dbReference type="AlphaFoldDB" id="A0A9W7KS95"/>
<dbReference type="GO" id="GO:0071011">
    <property type="term" value="C:precatalytic spliceosome"/>
    <property type="evidence" value="ECO:0007669"/>
    <property type="project" value="TreeGrafter"/>
</dbReference>
<keyword evidence="2" id="KW-1185">Reference proteome</keyword>
<dbReference type="PANTHER" id="PTHR20978">
    <property type="entry name" value="SPLICING FACTOR 3B SUBUNIT 5"/>
    <property type="match status" value="1"/>
</dbReference>
<accession>A0A9W7KS95</accession>
<evidence type="ECO:0000313" key="2">
    <source>
        <dbReference type="Proteomes" id="UP001165122"/>
    </source>
</evidence>
<evidence type="ECO:0000313" key="1">
    <source>
        <dbReference type="EMBL" id="GMI09782.1"/>
    </source>
</evidence>
<sequence length="90" mass="9712">MSQPGGRALSVEVLQAKHIGTGHSDVSKHEWVTNQHRDTLASHVGSYDHLLFLAVGQNESAGKVRADALEKMLEPCGPKPKKAEAEGIEE</sequence>
<organism evidence="1 2">
    <name type="scientific">Triparma laevis f. longispina</name>
    <dbReference type="NCBI Taxonomy" id="1714387"/>
    <lineage>
        <taxon>Eukaryota</taxon>
        <taxon>Sar</taxon>
        <taxon>Stramenopiles</taxon>
        <taxon>Ochrophyta</taxon>
        <taxon>Bolidophyceae</taxon>
        <taxon>Parmales</taxon>
        <taxon>Triparmaceae</taxon>
        <taxon>Triparma</taxon>
    </lineage>
</organism>
<reference evidence="2" key="1">
    <citation type="journal article" date="2023" name="Commun. Biol.">
        <title>Genome analysis of Parmales, the sister group of diatoms, reveals the evolutionary specialization of diatoms from phago-mixotrophs to photoautotrophs.</title>
        <authorList>
            <person name="Ban H."/>
            <person name="Sato S."/>
            <person name="Yoshikawa S."/>
            <person name="Yamada K."/>
            <person name="Nakamura Y."/>
            <person name="Ichinomiya M."/>
            <person name="Sato N."/>
            <person name="Blanc-Mathieu R."/>
            <person name="Endo H."/>
            <person name="Kuwata A."/>
            <person name="Ogata H."/>
        </authorList>
    </citation>
    <scope>NUCLEOTIDE SEQUENCE [LARGE SCALE GENOMIC DNA]</scope>
    <source>
        <strain evidence="2">NIES 3700</strain>
    </source>
</reference>